<dbReference type="AlphaFoldDB" id="A0A7X0KNQ5"/>
<dbReference type="EMBL" id="JACHOU010000024">
    <property type="protein sequence ID" value="MBB6357420.1"/>
    <property type="molecule type" value="Genomic_DNA"/>
</dbReference>
<organism evidence="1 2">
    <name type="scientific">Aminobacter aganoensis</name>
    <dbReference type="NCBI Taxonomy" id="83264"/>
    <lineage>
        <taxon>Bacteria</taxon>
        <taxon>Pseudomonadati</taxon>
        <taxon>Pseudomonadota</taxon>
        <taxon>Alphaproteobacteria</taxon>
        <taxon>Hyphomicrobiales</taxon>
        <taxon>Phyllobacteriaceae</taxon>
        <taxon>Aminobacter</taxon>
    </lineage>
</organism>
<protein>
    <submittedName>
        <fullName evidence="1">Uncharacterized protein</fullName>
    </submittedName>
</protein>
<accession>A0A7X0KNQ5</accession>
<proteinExistence type="predicted"/>
<gene>
    <name evidence="1" type="ORF">GGR00_005243</name>
</gene>
<sequence length="48" mass="5459">MIMPGTAVHQRIRCGAITFRATEKHYSSYNVDQFAHVCNLTSKATHEH</sequence>
<evidence type="ECO:0000313" key="2">
    <source>
        <dbReference type="Proteomes" id="UP000536262"/>
    </source>
</evidence>
<comment type="caution">
    <text evidence="1">The sequence shown here is derived from an EMBL/GenBank/DDBJ whole genome shotgun (WGS) entry which is preliminary data.</text>
</comment>
<reference evidence="1 2" key="1">
    <citation type="submission" date="2020-08" db="EMBL/GenBank/DDBJ databases">
        <title>Genomic Encyclopedia of Type Strains, Phase IV (KMG-IV): sequencing the most valuable type-strain genomes for metagenomic binning, comparative biology and taxonomic classification.</title>
        <authorList>
            <person name="Goeker M."/>
        </authorList>
    </citation>
    <scope>NUCLEOTIDE SEQUENCE [LARGE SCALE GENOMIC DNA]</scope>
    <source>
        <strain evidence="1 2">DSM 7051</strain>
    </source>
</reference>
<evidence type="ECO:0000313" key="1">
    <source>
        <dbReference type="EMBL" id="MBB6357420.1"/>
    </source>
</evidence>
<keyword evidence="2" id="KW-1185">Reference proteome</keyword>
<dbReference type="Proteomes" id="UP000536262">
    <property type="component" value="Unassembled WGS sequence"/>
</dbReference>
<name>A0A7X0KNQ5_9HYPH</name>